<protein>
    <recommendedName>
        <fullName evidence="2">Protein aurora borealis</fullName>
    </recommendedName>
</protein>
<keyword evidence="3" id="KW-0132">Cell division</keyword>
<dbReference type="Proteomes" id="UP000694726">
    <property type="component" value="Unplaced"/>
</dbReference>
<evidence type="ECO:0000313" key="8">
    <source>
        <dbReference type="Proteomes" id="UP000694723"/>
    </source>
</evidence>
<accession>A0A8D2BIZ7</accession>
<dbReference type="Proteomes" id="UP000694723">
    <property type="component" value="Unplaced"/>
</dbReference>
<evidence type="ECO:0000256" key="1">
    <source>
        <dbReference type="ARBA" id="ARBA00010963"/>
    </source>
</evidence>
<evidence type="ECO:0000256" key="6">
    <source>
        <dbReference type="SAM" id="MobiDB-lite"/>
    </source>
</evidence>
<evidence type="ECO:0000256" key="3">
    <source>
        <dbReference type="ARBA" id="ARBA00022618"/>
    </source>
</evidence>
<reference evidence="7" key="1">
    <citation type="submission" date="2025-05" db="UniProtKB">
        <authorList>
            <consortium name="Ensembl"/>
        </authorList>
    </citation>
    <scope>IDENTIFICATION</scope>
</reference>
<dbReference type="PRINTS" id="PR02038">
    <property type="entry name" value="AURORABORA"/>
</dbReference>
<dbReference type="PANTHER" id="PTHR14728">
    <property type="entry name" value="PROTEIN AURORA BOREALIS"/>
    <property type="match status" value="1"/>
</dbReference>
<dbReference type="PANTHER" id="PTHR14728:SF2">
    <property type="entry name" value="PROTEIN AURORA BOREALIS"/>
    <property type="match status" value="1"/>
</dbReference>
<evidence type="ECO:0000313" key="7">
    <source>
        <dbReference type="Ensembl" id="ENSSSCP00060022138.1"/>
    </source>
</evidence>
<evidence type="ECO:0000256" key="4">
    <source>
        <dbReference type="ARBA" id="ARBA00022776"/>
    </source>
</evidence>
<dbReference type="Pfam" id="PF15280">
    <property type="entry name" value="BORA_N"/>
    <property type="match status" value="1"/>
</dbReference>
<dbReference type="Ensembl" id="ENSSSCT00025047678.1">
    <property type="protein sequence ID" value="ENSSSCP00025020429.1"/>
    <property type="gene ID" value="ENSSSCG00025034853.1"/>
</dbReference>
<dbReference type="AlphaFoldDB" id="A0A8D2BIZ7"/>
<evidence type="ECO:0000256" key="2">
    <source>
        <dbReference type="ARBA" id="ARBA00020055"/>
    </source>
</evidence>
<keyword evidence="5" id="KW-0131">Cell cycle</keyword>
<proteinExistence type="inferred from homology"/>
<dbReference type="Proteomes" id="UP000694728">
    <property type="component" value="Unplaced"/>
</dbReference>
<name>A0A8D2BIZ7_PIG</name>
<dbReference type="InterPro" id="IPR023252">
    <property type="entry name" value="Aurora_borealis_protein"/>
</dbReference>
<comment type="similarity">
    <text evidence="1">Belongs to the BORA family.</text>
</comment>
<sequence>MGDVKESKMQITPETPGRIPVLNPFESPGDYSSLHEQTLSSPSVFKSTKLPTPGEFRWSIDQLAVINPVEIDPEDIHRQALYLSRSRFSLRMSLYPLLGLIMKGSSFQSLIPVNVSVLTVSSKVINSMKIKSSDCIVMYSEVSVYPL</sequence>
<dbReference type="Ensembl" id="ENSSSCT00045001876.1">
    <property type="protein sequence ID" value="ENSSSCP00045001180.1"/>
    <property type="gene ID" value="ENSSSCG00045001171.1"/>
</dbReference>
<dbReference type="Ensembl" id="ENSSSCT00015073353.1">
    <property type="protein sequence ID" value="ENSSSCP00015029461.1"/>
    <property type="gene ID" value="ENSSSCG00015054691.1"/>
</dbReference>
<dbReference type="Proteomes" id="UP000694727">
    <property type="component" value="Unplaced"/>
</dbReference>
<organism evidence="7 8">
    <name type="scientific">Sus scrofa</name>
    <name type="common">Pig</name>
    <dbReference type="NCBI Taxonomy" id="9823"/>
    <lineage>
        <taxon>Eukaryota</taxon>
        <taxon>Metazoa</taxon>
        <taxon>Chordata</taxon>
        <taxon>Craniata</taxon>
        <taxon>Vertebrata</taxon>
        <taxon>Euteleostomi</taxon>
        <taxon>Mammalia</taxon>
        <taxon>Eutheria</taxon>
        <taxon>Laurasiatheria</taxon>
        <taxon>Artiodactyla</taxon>
        <taxon>Suina</taxon>
        <taxon>Suidae</taxon>
        <taxon>Sus</taxon>
    </lineage>
</organism>
<dbReference type="Ensembl" id="ENSSSCT00060052034.1">
    <property type="protein sequence ID" value="ENSSSCP00060022138.1"/>
    <property type="gene ID" value="ENSSSCG00060038470.1"/>
</dbReference>
<evidence type="ECO:0000256" key="5">
    <source>
        <dbReference type="ARBA" id="ARBA00023306"/>
    </source>
</evidence>
<feature type="region of interest" description="Disordered" evidence="6">
    <location>
        <begin position="1"/>
        <end position="23"/>
    </location>
</feature>
<dbReference type="GO" id="GO:0051301">
    <property type="term" value="P:cell division"/>
    <property type="evidence" value="ECO:0007669"/>
    <property type="project" value="UniProtKB-KW"/>
</dbReference>
<keyword evidence="4" id="KW-0498">Mitosis</keyword>